<protein>
    <submittedName>
        <fullName evidence="1">Uncharacterized protein</fullName>
    </submittedName>
</protein>
<organism evidence="1">
    <name type="scientific">Glycine soja</name>
    <name type="common">Wild soybean</name>
    <dbReference type="NCBI Taxonomy" id="3848"/>
    <lineage>
        <taxon>Eukaryota</taxon>
        <taxon>Viridiplantae</taxon>
        <taxon>Streptophyta</taxon>
        <taxon>Embryophyta</taxon>
        <taxon>Tracheophyta</taxon>
        <taxon>Spermatophyta</taxon>
        <taxon>Magnoliopsida</taxon>
        <taxon>eudicotyledons</taxon>
        <taxon>Gunneridae</taxon>
        <taxon>Pentapetalae</taxon>
        <taxon>rosids</taxon>
        <taxon>fabids</taxon>
        <taxon>Fabales</taxon>
        <taxon>Fabaceae</taxon>
        <taxon>Papilionoideae</taxon>
        <taxon>50 kb inversion clade</taxon>
        <taxon>NPAAA clade</taxon>
        <taxon>indigoferoid/millettioid clade</taxon>
        <taxon>Phaseoleae</taxon>
        <taxon>Glycine</taxon>
        <taxon>Glycine subgen. Soja</taxon>
    </lineage>
</organism>
<name>A0A0B2RXD0_GLYSO</name>
<dbReference type="Pfam" id="PF14223">
    <property type="entry name" value="Retrotran_gag_2"/>
    <property type="match status" value="1"/>
</dbReference>
<reference evidence="1" key="1">
    <citation type="submission" date="2014-07" db="EMBL/GenBank/DDBJ databases">
        <title>Identification of a novel salt tolerance gene in wild soybean by whole-genome sequencing.</title>
        <authorList>
            <person name="Lam H.-M."/>
            <person name="Qi X."/>
            <person name="Li M.-W."/>
            <person name="Liu X."/>
            <person name="Xie M."/>
            <person name="Ni M."/>
            <person name="Xu X."/>
        </authorList>
    </citation>
    <scope>NUCLEOTIDE SEQUENCE [LARGE SCALE GENOMIC DNA]</scope>
    <source>
        <tissue evidence="1">Root</tissue>
    </source>
</reference>
<accession>A0A0B2RXD0</accession>
<proteinExistence type="predicted"/>
<gene>
    <name evidence="1" type="ORF">glysoja_040313</name>
</gene>
<dbReference type="EMBL" id="KN647440">
    <property type="protein sequence ID" value="KHN36482.1"/>
    <property type="molecule type" value="Genomic_DNA"/>
</dbReference>
<evidence type="ECO:0000313" key="1">
    <source>
        <dbReference type="EMBL" id="KHN36482.1"/>
    </source>
</evidence>
<feature type="non-terminal residue" evidence="1">
    <location>
        <position position="73"/>
    </location>
</feature>
<dbReference type="Proteomes" id="UP000053555">
    <property type="component" value="Unassembled WGS sequence"/>
</dbReference>
<sequence length="73" mass="8375">MATQGETLTDGKICEKITRSLLEKYDYIVCAIEESKEVSEMSLEELQSSLEARELRLLERNKKKIVEQALLAQ</sequence>
<dbReference type="AlphaFoldDB" id="A0A0B2RXD0"/>